<protein>
    <submittedName>
        <fullName evidence="1">Uncharacterized protein</fullName>
    </submittedName>
</protein>
<organism evidence="1">
    <name type="scientific">Utricularia reniformis</name>
    <dbReference type="NCBI Taxonomy" id="192314"/>
    <lineage>
        <taxon>Eukaryota</taxon>
        <taxon>Viridiplantae</taxon>
        <taxon>Streptophyta</taxon>
        <taxon>Embryophyta</taxon>
        <taxon>Tracheophyta</taxon>
        <taxon>Spermatophyta</taxon>
        <taxon>Magnoliopsida</taxon>
        <taxon>eudicotyledons</taxon>
        <taxon>Gunneridae</taxon>
        <taxon>Pentapetalae</taxon>
        <taxon>asterids</taxon>
        <taxon>lamiids</taxon>
        <taxon>Lamiales</taxon>
        <taxon>Lentibulariaceae</taxon>
        <taxon>Utricularia</taxon>
    </lineage>
</organism>
<geneLocation type="mitochondrion" evidence="1"/>
<keyword evidence="1" id="KW-0496">Mitochondrion</keyword>
<name>A0A1Y0B3B6_9LAMI</name>
<dbReference type="AlphaFoldDB" id="A0A1Y0B3B6"/>
<gene>
    <name evidence="1" type="ORF">AEK19_MT1696</name>
</gene>
<evidence type="ECO:0000313" key="1">
    <source>
        <dbReference type="EMBL" id="ART31877.1"/>
    </source>
</evidence>
<dbReference type="EMBL" id="KY774314">
    <property type="protein sequence ID" value="ART31877.1"/>
    <property type="molecule type" value="Genomic_DNA"/>
</dbReference>
<proteinExistence type="predicted"/>
<accession>A0A1Y0B3B6</accession>
<sequence length="29" mass="3085">MLFFSSMASKEAASPMTIALDLLKALALI</sequence>
<reference evidence="1" key="1">
    <citation type="submission" date="2017-03" db="EMBL/GenBank/DDBJ databases">
        <title>The mitochondrial genome of the carnivorous plant Utricularia reniformis (Lentibulariaceae): structure, comparative analysis and evolutionary landmarks.</title>
        <authorList>
            <person name="Silva S.R."/>
            <person name="Alvarenga D.O."/>
            <person name="Michael T.P."/>
            <person name="Miranda V.F.O."/>
            <person name="Varani A.M."/>
        </authorList>
    </citation>
    <scope>NUCLEOTIDE SEQUENCE</scope>
</reference>